<dbReference type="AlphaFoldDB" id="A0A8X6U0C7"/>
<evidence type="ECO:0000313" key="2">
    <source>
        <dbReference type="EMBL" id="GFT68812.1"/>
    </source>
</evidence>
<comment type="caution">
    <text evidence="2">The sequence shown here is derived from an EMBL/GenBank/DDBJ whole genome shotgun (WGS) entry which is preliminary data.</text>
</comment>
<sequence length="133" mass="15922">MMDQNGQWTRKYNNAERQYKECLPKYSRTKYKTIDKGKSHFKKRRKILYQMKEKVNFKSSKTNRKRGRDRGSSGSLRITLPPYRLQNDGISSSYNITHRHSKPIKEPVRPGKCHNDISLPHVDDKKTKKKRKW</sequence>
<dbReference type="EMBL" id="BMAW01069398">
    <property type="protein sequence ID" value="GFT68812.1"/>
    <property type="molecule type" value="Genomic_DNA"/>
</dbReference>
<dbReference type="Proteomes" id="UP000887013">
    <property type="component" value="Unassembled WGS sequence"/>
</dbReference>
<feature type="region of interest" description="Disordered" evidence="1">
    <location>
        <begin position="57"/>
        <end position="133"/>
    </location>
</feature>
<keyword evidence="3" id="KW-1185">Reference proteome</keyword>
<organism evidence="2 3">
    <name type="scientific">Nephila pilipes</name>
    <name type="common">Giant wood spider</name>
    <name type="synonym">Nephila maculata</name>
    <dbReference type="NCBI Taxonomy" id="299642"/>
    <lineage>
        <taxon>Eukaryota</taxon>
        <taxon>Metazoa</taxon>
        <taxon>Ecdysozoa</taxon>
        <taxon>Arthropoda</taxon>
        <taxon>Chelicerata</taxon>
        <taxon>Arachnida</taxon>
        <taxon>Araneae</taxon>
        <taxon>Araneomorphae</taxon>
        <taxon>Entelegynae</taxon>
        <taxon>Araneoidea</taxon>
        <taxon>Nephilidae</taxon>
        <taxon>Nephila</taxon>
    </lineage>
</organism>
<evidence type="ECO:0000256" key="1">
    <source>
        <dbReference type="SAM" id="MobiDB-lite"/>
    </source>
</evidence>
<proteinExistence type="predicted"/>
<feature type="compositionally biased region" description="Basic and acidic residues" evidence="1">
    <location>
        <begin position="103"/>
        <end position="126"/>
    </location>
</feature>
<evidence type="ECO:0000313" key="3">
    <source>
        <dbReference type="Proteomes" id="UP000887013"/>
    </source>
</evidence>
<reference evidence="2" key="1">
    <citation type="submission" date="2020-08" db="EMBL/GenBank/DDBJ databases">
        <title>Multicomponent nature underlies the extraordinary mechanical properties of spider dragline silk.</title>
        <authorList>
            <person name="Kono N."/>
            <person name="Nakamura H."/>
            <person name="Mori M."/>
            <person name="Yoshida Y."/>
            <person name="Ohtoshi R."/>
            <person name="Malay A.D."/>
            <person name="Moran D.A.P."/>
            <person name="Tomita M."/>
            <person name="Numata K."/>
            <person name="Arakawa K."/>
        </authorList>
    </citation>
    <scope>NUCLEOTIDE SEQUENCE</scope>
</reference>
<name>A0A8X6U0C7_NEPPI</name>
<accession>A0A8X6U0C7</accession>
<gene>
    <name evidence="2" type="ORF">NPIL_374271</name>
</gene>
<protein>
    <submittedName>
        <fullName evidence="2">Uncharacterized protein</fullName>
    </submittedName>
</protein>